<feature type="compositionally biased region" description="Basic and acidic residues" evidence="1">
    <location>
        <begin position="1310"/>
        <end position="1322"/>
    </location>
</feature>
<evidence type="ECO:0000313" key="2">
    <source>
        <dbReference type="EMBL" id="JAV78209.1"/>
    </source>
</evidence>
<reference evidence="2" key="1">
    <citation type="journal article" date="2016" name="Sci. Rep.">
        <title>Molecular characterization of firefly nuptial gifts: a multi-omics approach sheds light on postcopulatory sexual selection.</title>
        <authorList>
            <person name="Al-Wathiqui N."/>
            <person name="Fallon T.R."/>
            <person name="South A."/>
            <person name="Weng J.K."/>
            <person name="Lewis S.M."/>
        </authorList>
    </citation>
    <scope>NUCLEOTIDE SEQUENCE</scope>
</reference>
<proteinExistence type="predicted"/>
<feature type="compositionally biased region" description="Polar residues" evidence="1">
    <location>
        <begin position="753"/>
        <end position="778"/>
    </location>
</feature>
<feature type="region of interest" description="Disordered" evidence="1">
    <location>
        <begin position="1152"/>
        <end position="1177"/>
    </location>
</feature>
<evidence type="ECO:0000256" key="1">
    <source>
        <dbReference type="SAM" id="MobiDB-lite"/>
    </source>
</evidence>
<sequence length="1322" mass="146861">MDEIAFNDWPGQPMDLSGSNHWLPAYGFQQFHTVLDKEDFIGNPDADLFLQGNSGSQYLYLETIIEETSDDLQSDKSESCPSPVGWLATDSESGSVIRIGNLEDVDAELEREIPWPMKRRRQDANLLGISDDESNQSLSRSSSLLQFESLERQCQDISSSSPSILSAFSFDSLEIRRKSDLSPDSLDGDDEKESDYYKSLKIDVVRPKYSLFRDSYLHNKINSSSSESSESPNDRSLEEYYKSSGCLKTSRSLEALHKSTGDKISIENLSEDSGYSDHFCNFAKQKSSSIPNLKTQSEGGKSDFEFEGDSRFDTCDSHHKLENVSMKFGSSYQDLTILDKYDVLCTTNPLIERFVYNKCSKWDFSIIQRSDFGINIEKRTECDVRTSKYNTASASEPNLLQDRSGSTVLPVEALQSLDDFQNQFFDSGVCASSVPKDLNLASELQSNNKEWNVNYFIPSIAAKNCDIADFANQESIFIESSLNSADFKMELLDEGKLKMNNVADVQKEYTSSISTGSDIEISTFGREGSYLEAMSNRVDISDDEYNSCYMENIKKSTIVDFDKQIFKTVSETSIPSFHNSSNNLDFFVSTPISAHARNVISTPNLSIAKHKNENAHFDVIASCSTQSFKRKSSLVNHSNSSTSGLSDDDKTLVNAKSFSGSTGSKGVHFCPIVAEVNWHDSETTSEKDSSYSLSSTPECEDVKQKSPTPPIIRPHPRVLVTAEVSRSQPELKYTELATNSFQTNAELHYTPPRNRTVSQPDIKTTLNGSTNRRSSETTGRNEYGCVLVNYVDGDGITYRHSYLGDVYESMPPTPASSHVSTSGSGTNIVTPQTNLLLPKQAAVTAMDKITTCDSKPKKSKKLSGFFSRLASFRFSSRKSFDDNGKGKKKSAPVAMTNTQRIATKEDYIYIPLKGPEKLLTKDDDQQVSETALLTRPEDVTCISAKPPLPKAPPRVVGASVKPRTGETFAQLVRSEHRTIDSGDVFPRSMEPMGLIETDLDTEVTVITSGTHVKTRSLMNLGAEAPPRSLAAPPHPTRPHKSMEFLLDKQNLKVVEPPENELQKGERVMSEHQLRIQRSLQKLTIPDWYKQYQVPRENFILKKTVNRERWPGTSSKTPSLSSLGSSNHSPLLLSPTPNTQPFVRWSTSKLNSTASSPCASTRSSFNTRQPNGSISPSSIRSSFNYRQPYLGWRSQERLAKPRTPAERLASSLLVQNQNPAVIQPESPEIQTSIKEVTSAIVHYVSGLKPELSASSENTKSRSNSVSPRGSQKLCWLESSFVGSRPLDAPETPVTLAENHSTTSPPSTLRLELQKTHNGESIHA</sequence>
<feature type="compositionally biased region" description="Low complexity" evidence="1">
    <location>
        <begin position="1110"/>
        <end position="1136"/>
    </location>
</feature>
<dbReference type="EMBL" id="GEZM01044458">
    <property type="protein sequence ID" value="JAV78209.1"/>
    <property type="molecule type" value="Transcribed_RNA"/>
</dbReference>
<feature type="region of interest" description="Disordered" evidence="1">
    <location>
        <begin position="750"/>
        <end position="778"/>
    </location>
</feature>
<feature type="compositionally biased region" description="Polar residues" evidence="1">
    <location>
        <begin position="1152"/>
        <end position="1171"/>
    </location>
</feature>
<name>A0A1Y1LXI2_PHOPY</name>
<feature type="region of interest" description="Disordered" evidence="1">
    <location>
        <begin position="681"/>
        <end position="713"/>
    </location>
</feature>
<feature type="compositionally biased region" description="Polar residues" evidence="1">
    <location>
        <begin position="1296"/>
        <end position="1305"/>
    </location>
</feature>
<accession>A0A1Y1LXI2</accession>
<protein>
    <submittedName>
        <fullName evidence="2">Uncharacterized protein</fullName>
    </submittedName>
</protein>
<organism evidence="2">
    <name type="scientific">Photinus pyralis</name>
    <name type="common">Common eastern firefly</name>
    <name type="synonym">Lampyris pyralis</name>
    <dbReference type="NCBI Taxonomy" id="7054"/>
    <lineage>
        <taxon>Eukaryota</taxon>
        <taxon>Metazoa</taxon>
        <taxon>Ecdysozoa</taxon>
        <taxon>Arthropoda</taxon>
        <taxon>Hexapoda</taxon>
        <taxon>Insecta</taxon>
        <taxon>Pterygota</taxon>
        <taxon>Neoptera</taxon>
        <taxon>Endopterygota</taxon>
        <taxon>Coleoptera</taxon>
        <taxon>Polyphaga</taxon>
        <taxon>Elateriformia</taxon>
        <taxon>Elateroidea</taxon>
        <taxon>Lampyridae</taxon>
        <taxon>Lampyrinae</taxon>
        <taxon>Photinus</taxon>
    </lineage>
</organism>
<feature type="region of interest" description="Disordered" evidence="1">
    <location>
        <begin position="1285"/>
        <end position="1322"/>
    </location>
</feature>
<feature type="region of interest" description="Disordered" evidence="1">
    <location>
        <begin position="1109"/>
        <end position="1136"/>
    </location>
</feature>